<keyword evidence="3 6" id="KW-0812">Transmembrane</keyword>
<sequence length="811" mass="85973">MSERESEVRPTVAIPRPKRAEAPAPMVVVEDGTIPRRLRRPLDLVRFAVAILATALTVLIAYFASGTSNGIAQDITGATGLLPSILVLLFNVIGGIGTIALPVAVAISLVIRHRLRQLFDSLLGLLIAVVVLTGTAYLIRHYGPDRLILALAGSTLATSAATAPILGGLTTFVTVARLSSRRPWNVLSGIVIVSLFVVLIISGGITIAGLLLSFFVGWALGLLVRYALGTPTTRPSGVQVAEALARGGFALERLEAAQTLTVGRRYRAITLSGAELSVTVLDRDLEGAGLVTAAWSALRLRDEPGRGAFNMRRAVDHAALMAYASASALAPVPRLVLASEIGSDSSLLAYESIAGTRFSDLPAGSLTDVELEGAWRAMRTLHENQIAHRTLTSDHLFLGSDGTVWLLGAPTGSVAASDVSMRIDVAELLCTLALLTDSDTAVRTGRRVLGVSTLARALPVLQPVALSPATRKEMKSRKRKDLMIQLRDSLVEIRPDAAVEQINLRRIRPRTLIMLVVGTVAAYVLLYQLASVDLVDLFTRATWWWIAIGVLASIATYFGAAWSLSGFVPERLSLPRTVLAQLAGDFATLVSPPTLGVIAINVRYLQKAGLHPALAAASVGVSQVAAFVAHILLLIGFGIAAGTQKNFHFDPPQWAVILVIALVLAILAAFAVPRIRRFAFGRLGPILREVVPRLITVAQRPWKLVEGIGGILLLNMAYIIVLWSCVQAFGGELNFAAIAVVYLAGATLGQAAPTPGGLGAVEAALAGGLTIAGLDSGIAISAVLLFRLITFWIPTLPGYISFNWLTKQGAL</sequence>
<organism evidence="7">
    <name type="scientific">freshwater metagenome</name>
    <dbReference type="NCBI Taxonomy" id="449393"/>
    <lineage>
        <taxon>unclassified sequences</taxon>
        <taxon>metagenomes</taxon>
        <taxon>ecological metagenomes</taxon>
    </lineage>
</organism>
<proteinExistence type="predicted"/>
<feature type="transmembrane region" description="Helical" evidence="6">
    <location>
        <begin position="85"/>
        <end position="110"/>
    </location>
</feature>
<dbReference type="PANTHER" id="PTHR39087:SF2">
    <property type="entry name" value="UPF0104 MEMBRANE PROTEIN MJ1595"/>
    <property type="match status" value="1"/>
</dbReference>
<evidence type="ECO:0000256" key="2">
    <source>
        <dbReference type="ARBA" id="ARBA00022475"/>
    </source>
</evidence>
<feature type="transmembrane region" description="Helical" evidence="6">
    <location>
        <begin position="708"/>
        <end position="729"/>
    </location>
</feature>
<dbReference type="EMBL" id="CAFBMR010000047">
    <property type="protein sequence ID" value="CAB4917282.1"/>
    <property type="molecule type" value="Genomic_DNA"/>
</dbReference>
<feature type="transmembrane region" description="Helical" evidence="6">
    <location>
        <begin position="653"/>
        <end position="672"/>
    </location>
</feature>
<protein>
    <submittedName>
        <fullName evidence="7">Unannotated protein</fullName>
    </submittedName>
</protein>
<keyword evidence="2" id="KW-1003">Cell membrane</keyword>
<feature type="transmembrane region" description="Helical" evidence="6">
    <location>
        <begin position="735"/>
        <end position="752"/>
    </location>
</feature>
<keyword evidence="4 6" id="KW-1133">Transmembrane helix</keyword>
<evidence type="ECO:0000313" key="7">
    <source>
        <dbReference type="EMBL" id="CAB4917282.1"/>
    </source>
</evidence>
<dbReference type="PANTHER" id="PTHR39087">
    <property type="entry name" value="UPF0104 MEMBRANE PROTEIN MJ1595"/>
    <property type="match status" value="1"/>
</dbReference>
<dbReference type="Pfam" id="PF03706">
    <property type="entry name" value="LPG_synthase_TM"/>
    <property type="match status" value="1"/>
</dbReference>
<dbReference type="GO" id="GO:0005886">
    <property type="term" value="C:plasma membrane"/>
    <property type="evidence" value="ECO:0007669"/>
    <property type="project" value="UniProtKB-SubCell"/>
</dbReference>
<feature type="transmembrane region" description="Helical" evidence="6">
    <location>
        <begin position="613"/>
        <end position="641"/>
    </location>
</feature>
<feature type="transmembrane region" description="Helical" evidence="6">
    <location>
        <begin position="207"/>
        <end position="228"/>
    </location>
</feature>
<gene>
    <name evidence="7" type="ORF">UFOPK3610_01200</name>
</gene>
<evidence type="ECO:0000256" key="4">
    <source>
        <dbReference type="ARBA" id="ARBA00022989"/>
    </source>
</evidence>
<evidence type="ECO:0000256" key="3">
    <source>
        <dbReference type="ARBA" id="ARBA00022692"/>
    </source>
</evidence>
<name>A0A6J7HCA0_9ZZZZ</name>
<feature type="transmembrane region" description="Helical" evidence="6">
    <location>
        <begin position="542"/>
        <end position="564"/>
    </location>
</feature>
<dbReference type="NCBIfam" id="TIGR00374">
    <property type="entry name" value="flippase-like domain"/>
    <property type="match status" value="1"/>
</dbReference>
<reference evidence="7" key="1">
    <citation type="submission" date="2020-05" db="EMBL/GenBank/DDBJ databases">
        <authorList>
            <person name="Chiriac C."/>
            <person name="Salcher M."/>
            <person name="Ghai R."/>
            <person name="Kavagutti S V."/>
        </authorList>
    </citation>
    <scope>NUCLEOTIDE SEQUENCE</scope>
</reference>
<feature type="transmembrane region" description="Helical" evidence="6">
    <location>
        <begin position="148"/>
        <end position="172"/>
    </location>
</feature>
<keyword evidence="5 6" id="KW-0472">Membrane</keyword>
<feature type="transmembrane region" description="Helical" evidence="6">
    <location>
        <begin position="122"/>
        <end position="142"/>
    </location>
</feature>
<evidence type="ECO:0000256" key="6">
    <source>
        <dbReference type="SAM" id="Phobius"/>
    </source>
</evidence>
<feature type="transmembrane region" description="Helical" evidence="6">
    <location>
        <begin position="184"/>
        <end position="201"/>
    </location>
</feature>
<feature type="transmembrane region" description="Helical" evidence="6">
    <location>
        <begin position="44"/>
        <end position="65"/>
    </location>
</feature>
<dbReference type="Gene3D" id="1.10.510.10">
    <property type="entry name" value="Transferase(Phosphotransferase) domain 1"/>
    <property type="match status" value="1"/>
</dbReference>
<evidence type="ECO:0000256" key="5">
    <source>
        <dbReference type="ARBA" id="ARBA00023136"/>
    </source>
</evidence>
<comment type="subcellular location">
    <subcellularLocation>
        <location evidence="1">Cell membrane</location>
        <topology evidence="1">Multi-pass membrane protein</topology>
    </subcellularLocation>
</comment>
<feature type="transmembrane region" description="Helical" evidence="6">
    <location>
        <begin position="512"/>
        <end position="530"/>
    </location>
</feature>
<accession>A0A6J7HCA0</accession>
<dbReference type="AlphaFoldDB" id="A0A6J7HCA0"/>
<evidence type="ECO:0000256" key="1">
    <source>
        <dbReference type="ARBA" id="ARBA00004651"/>
    </source>
</evidence>
<dbReference type="InterPro" id="IPR022791">
    <property type="entry name" value="L-PG_synthase/AglD"/>
</dbReference>